<dbReference type="RefSeq" id="WP_016173622.1">
    <property type="nucleotide sequence ID" value="NZ_ASWK01000001.1"/>
</dbReference>
<dbReference type="OrthoDB" id="189843at2"/>
<sequence length="158" mass="18549">MSLSYKAIMTSDNQDWETPQELFDNLNNEFDFELDAFASDKNAKCKHFFTERDDAFQQDWTKYKSIFINPPYTSKVQDEVLKKINDTISSNWMGVIVLLIPARTDTKRWHDYIFNKADDIRFIKGRLRFEVDGIPRGSSTFPSAVIVYDLRNKEEVAE</sequence>
<dbReference type="AlphaFoldDB" id="S0KGH5"/>
<keyword evidence="2" id="KW-1185">Reference proteome</keyword>
<dbReference type="Pfam" id="PF05869">
    <property type="entry name" value="Dam"/>
    <property type="match status" value="1"/>
</dbReference>
<keyword evidence="1" id="KW-0489">Methyltransferase</keyword>
<dbReference type="HOGENOM" id="CLU_096746_0_0_9"/>
<dbReference type="GO" id="GO:0003677">
    <property type="term" value="F:DNA binding"/>
    <property type="evidence" value="ECO:0007669"/>
    <property type="project" value="InterPro"/>
</dbReference>
<dbReference type="InterPro" id="IPR008593">
    <property type="entry name" value="Dam_MeTrfase"/>
</dbReference>
<comment type="caution">
    <text evidence="1">The sequence shown here is derived from an EMBL/GenBank/DDBJ whole genome shotgun (WGS) entry which is preliminary data.</text>
</comment>
<dbReference type="InterPro" id="IPR002052">
    <property type="entry name" value="DNA_methylase_N6_adenine_CS"/>
</dbReference>
<proteinExistence type="predicted"/>
<organism evidence="1 2">
    <name type="scientific">Enterococcus dispar ATCC 51266</name>
    <dbReference type="NCBI Taxonomy" id="1139219"/>
    <lineage>
        <taxon>Bacteria</taxon>
        <taxon>Bacillati</taxon>
        <taxon>Bacillota</taxon>
        <taxon>Bacilli</taxon>
        <taxon>Lactobacillales</taxon>
        <taxon>Enterococcaceae</taxon>
        <taxon>Enterococcus</taxon>
    </lineage>
</organism>
<keyword evidence="1" id="KW-0808">Transferase</keyword>
<reference evidence="1 2" key="1">
    <citation type="submission" date="2013-03" db="EMBL/GenBank/DDBJ databases">
        <title>The Genome Sequence of Enterococcus dispar ATCC_51266 (Illumina only assembly).</title>
        <authorList>
            <consortium name="The Broad Institute Genomics Platform"/>
            <consortium name="The Broad Institute Genome Sequencing Center for Infectious Disease"/>
            <person name="Earl A."/>
            <person name="Russ C."/>
            <person name="Gilmore M."/>
            <person name="Surin D."/>
            <person name="Walker B."/>
            <person name="Young S."/>
            <person name="Zeng Q."/>
            <person name="Gargeya S."/>
            <person name="Fitzgerald M."/>
            <person name="Haas B."/>
            <person name="Abouelleil A."/>
            <person name="Allen A.W."/>
            <person name="Alvarado L."/>
            <person name="Arachchi H.M."/>
            <person name="Berlin A.M."/>
            <person name="Chapman S.B."/>
            <person name="Gainer-Dewar J."/>
            <person name="Goldberg J."/>
            <person name="Griggs A."/>
            <person name="Gujja S."/>
            <person name="Hansen M."/>
            <person name="Howarth C."/>
            <person name="Imamovic A."/>
            <person name="Ireland A."/>
            <person name="Larimer J."/>
            <person name="McCowan C."/>
            <person name="Murphy C."/>
            <person name="Pearson M."/>
            <person name="Poon T.W."/>
            <person name="Priest M."/>
            <person name="Roberts A."/>
            <person name="Saif S."/>
            <person name="Shea T."/>
            <person name="Sisk P."/>
            <person name="Sykes S."/>
            <person name="Wortman J."/>
            <person name="Nusbaum C."/>
            <person name="Birren B."/>
        </authorList>
    </citation>
    <scope>NUCLEOTIDE SEQUENCE [LARGE SCALE GENOMIC DNA]</scope>
    <source>
        <strain evidence="1 2">ATCC 51266</strain>
    </source>
</reference>
<name>S0KGH5_9ENTE</name>
<dbReference type="GO" id="GO:0009307">
    <property type="term" value="P:DNA restriction-modification system"/>
    <property type="evidence" value="ECO:0007669"/>
    <property type="project" value="InterPro"/>
</dbReference>
<dbReference type="Proteomes" id="UP000014127">
    <property type="component" value="Unassembled WGS sequence"/>
</dbReference>
<accession>S0KGH5</accession>
<dbReference type="EMBL" id="AHYR01000013">
    <property type="protein sequence ID" value="EOT38241.1"/>
    <property type="molecule type" value="Genomic_DNA"/>
</dbReference>
<gene>
    <name evidence="1" type="ORF">OMK_02509</name>
</gene>
<protein>
    <submittedName>
        <fullName evidence="1">Phage N-6-adenine-methyltransferase</fullName>
    </submittedName>
</protein>
<dbReference type="NCBIfam" id="TIGR01712">
    <property type="entry name" value="phage_N6A_met"/>
    <property type="match status" value="1"/>
</dbReference>
<dbReference type="GO" id="GO:0009007">
    <property type="term" value="F:site-specific DNA-methyltransferase (adenine-specific) activity"/>
    <property type="evidence" value="ECO:0007669"/>
    <property type="project" value="InterPro"/>
</dbReference>
<dbReference type="PROSITE" id="PS00092">
    <property type="entry name" value="N6_MTASE"/>
    <property type="match status" value="1"/>
</dbReference>
<evidence type="ECO:0000313" key="1">
    <source>
        <dbReference type="EMBL" id="EOT38241.1"/>
    </source>
</evidence>
<dbReference type="PATRIC" id="fig|1139219.3.peg.2453"/>
<dbReference type="eggNOG" id="ENOG502Z8BH">
    <property type="taxonomic scope" value="Bacteria"/>
</dbReference>
<dbReference type="GO" id="GO:0032259">
    <property type="term" value="P:methylation"/>
    <property type="evidence" value="ECO:0007669"/>
    <property type="project" value="UniProtKB-KW"/>
</dbReference>
<evidence type="ECO:0000313" key="2">
    <source>
        <dbReference type="Proteomes" id="UP000014127"/>
    </source>
</evidence>